<dbReference type="OrthoDB" id="9808976at2"/>
<proteinExistence type="predicted"/>
<dbReference type="Proteomes" id="UP000325785">
    <property type="component" value="Chromosome"/>
</dbReference>
<organism evidence="2 4">
    <name type="scientific">Roseovarius indicus</name>
    <dbReference type="NCBI Taxonomy" id="540747"/>
    <lineage>
        <taxon>Bacteria</taxon>
        <taxon>Pseudomonadati</taxon>
        <taxon>Pseudomonadota</taxon>
        <taxon>Alphaproteobacteria</taxon>
        <taxon>Rhodobacterales</taxon>
        <taxon>Roseobacteraceae</taxon>
        <taxon>Roseovarius</taxon>
    </lineage>
</organism>
<dbReference type="Pfam" id="PF13480">
    <property type="entry name" value="Acetyltransf_6"/>
    <property type="match status" value="1"/>
</dbReference>
<evidence type="ECO:0000313" key="2">
    <source>
        <dbReference type="EMBL" id="KRS15004.1"/>
    </source>
</evidence>
<accession>A0A0T5P1H9</accession>
<dbReference type="Gene3D" id="3.40.630.30">
    <property type="match status" value="1"/>
</dbReference>
<dbReference type="EMBL" id="CP031598">
    <property type="protein sequence ID" value="QEW28519.1"/>
    <property type="molecule type" value="Genomic_DNA"/>
</dbReference>
<dbReference type="SUPFAM" id="SSF55729">
    <property type="entry name" value="Acyl-CoA N-acyltransferases (Nat)"/>
    <property type="match status" value="1"/>
</dbReference>
<dbReference type="InterPro" id="IPR038740">
    <property type="entry name" value="BioF2-like_GNAT_dom"/>
</dbReference>
<dbReference type="STRING" id="540747.SAMN04488031_10536"/>
<keyword evidence="4" id="KW-1185">Reference proteome</keyword>
<dbReference type="InterPro" id="IPR016181">
    <property type="entry name" value="Acyl_CoA_acyltransferase"/>
</dbReference>
<evidence type="ECO:0000259" key="1">
    <source>
        <dbReference type="Pfam" id="PF13480"/>
    </source>
</evidence>
<dbReference type="PATRIC" id="fig|540747.5.peg.4025"/>
<reference evidence="2 4" key="1">
    <citation type="submission" date="2015-04" db="EMBL/GenBank/DDBJ databases">
        <title>The draft genome sequence of Roseovarius indicus B108T.</title>
        <authorList>
            <person name="Li G."/>
            <person name="Lai Q."/>
            <person name="Shao Z."/>
            <person name="Yan P."/>
        </authorList>
    </citation>
    <scope>NUCLEOTIDE SEQUENCE [LARGE SCALE GENOMIC DNA]</scope>
    <source>
        <strain evidence="2 4">B108</strain>
    </source>
</reference>
<evidence type="ECO:0000313" key="5">
    <source>
        <dbReference type="Proteomes" id="UP000325785"/>
    </source>
</evidence>
<reference evidence="3 5" key="2">
    <citation type="submission" date="2018-08" db="EMBL/GenBank/DDBJ databases">
        <title>Genetic Globetrotter - A new plasmid hitch-hiking vast phylogenetic and geographic distances.</title>
        <authorList>
            <person name="Vollmers J."/>
            <person name="Petersen J."/>
        </authorList>
    </citation>
    <scope>NUCLEOTIDE SEQUENCE [LARGE SCALE GENOMIC DNA]</scope>
    <source>
        <strain evidence="3 5">DSM 26383</strain>
    </source>
</reference>
<evidence type="ECO:0000313" key="3">
    <source>
        <dbReference type="EMBL" id="QEW28519.1"/>
    </source>
</evidence>
<dbReference type="KEGG" id="rid:RIdsm_04350"/>
<name>A0A0T5P1H9_9RHOB</name>
<gene>
    <name evidence="3" type="ORF">RIdsm_04350</name>
    <name evidence="2" type="ORF">XM52_26325</name>
</gene>
<dbReference type="AlphaFoldDB" id="A0A0T5P1H9"/>
<evidence type="ECO:0000313" key="4">
    <source>
        <dbReference type="Proteomes" id="UP000051401"/>
    </source>
</evidence>
<dbReference type="Proteomes" id="UP000051401">
    <property type="component" value="Unassembled WGS sequence"/>
</dbReference>
<dbReference type="RefSeq" id="WP_057821220.1">
    <property type="nucleotide sequence ID" value="NZ_CP031598.1"/>
</dbReference>
<sequence>MLKDKSPLPAATRLQVDIVDTPDALDALAPAWQRLQERDMESTFFLTWEWMARAFRQNPWRWSVLVVRDPGGSGEAICIVPLKYRTHWSRTRQEFQTQLEAGGRLLFSEYTGFLCDPAHEELGLAAAARKLSTMPWSRLTMRYVAQSRRARIFTDQLGALGFGVRYRDYRINKGETDNLISPQVDLPEDFDTYLANQVSANTRQRCNKMRRRHLETGDYHFTHTDDATLEEDISDLLAHWKVKWAETKGVTAADQVAENYRNVLASAHDCDALFLPVLRHGDRKLGALGHVLDRRNGVMHFIVAGRDTTAEEAFIGDALHFHSIAWAISQGFICYDFGHGNERYKYSYGAEDLQTLYFEIRRTEPDDAGVLDVLCLAEALRRTETFIRDGKTDRAARACAQLSDLLT</sequence>
<dbReference type="EMBL" id="LAXI01000030">
    <property type="protein sequence ID" value="KRS15004.1"/>
    <property type="molecule type" value="Genomic_DNA"/>
</dbReference>
<protein>
    <submittedName>
        <fullName evidence="3">Protein involved in cellulose biosynthesis (CelD)</fullName>
    </submittedName>
</protein>
<feature type="domain" description="BioF2-like acetyltransferase" evidence="1">
    <location>
        <begin position="201"/>
        <end position="345"/>
    </location>
</feature>